<keyword evidence="8" id="KW-0997">Cell inner membrane</keyword>
<dbReference type="Pfam" id="PF07690">
    <property type="entry name" value="MFS_1"/>
    <property type="match status" value="1"/>
</dbReference>
<feature type="transmembrane region" description="Helical" evidence="8">
    <location>
        <begin position="352"/>
        <end position="374"/>
    </location>
</feature>
<evidence type="ECO:0000313" key="12">
    <source>
        <dbReference type="Proteomes" id="UP000095230"/>
    </source>
</evidence>
<feature type="transmembrane region" description="Helical" evidence="8">
    <location>
        <begin position="12"/>
        <end position="36"/>
    </location>
</feature>
<evidence type="ECO:0000256" key="6">
    <source>
        <dbReference type="ARBA" id="ARBA00022989"/>
    </source>
</evidence>
<dbReference type="PANTHER" id="PTHR23502:SF132">
    <property type="entry name" value="POLYAMINE TRANSPORTER 2-RELATED"/>
    <property type="match status" value="1"/>
</dbReference>
<keyword evidence="4" id="KW-1003">Cell membrane</keyword>
<evidence type="ECO:0000256" key="1">
    <source>
        <dbReference type="ARBA" id="ARBA00004651"/>
    </source>
</evidence>
<dbReference type="GO" id="GO:0042910">
    <property type="term" value="F:xenobiotic transmembrane transporter activity"/>
    <property type="evidence" value="ECO:0007669"/>
    <property type="project" value="InterPro"/>
</dbReference>
<accession>A0A1E5IZE3</accession>
<feature type="transmembrane region" description="Helical" evidence="8">
    <location>
        <begin position="111"/>
        <end position="133"/>
    </location>
</feature>
<dbReference type="GO" id="GO:1990961">
    <property type="term" value="P:xenobiotic detoxification by transmembrane export across the plasma membrane"/>
    <property type="evidence" value="ECO:0007669"/>
    <property type="project" value="InterPro"/>
</dbReference>
<dbReference type="Proteomes" id="UP000773469">
    <property type="component" value="Unassembled WGS sequence"/>
</dbReference>
<sequence>MKSTSIPNQTNTASVLNLTLLIPMLAAIVAITPLAIDMYLPAMATLASSFDSSITTVQQSLSLYLAGYALGMLTFGPIADRIGRRPLVIIGLSGFMLVSLALAFVKNVEVFLSLRFLQAFIGAAATVVVPGYIKEIYGDNTAKGMSYVSLIMMLAPLLAPSVGSLILEFGEWHLIFFILAFYALFLLSLVVLKLKMPSDRDQGSRSQKSFFGAYAVVFTKPGVKLHIASGVMTSFAFFCYLTASPFVYMEVFGLDKSLFAILFSTNVGALMAANIINSRIVVKYGSRRMLKAATILATLAGLALLSVNLLELSFHYTVAMLIPFMGFLGIMSVNADAIVLMKFQQETGTATAVIGTLRFGCGALAGPLLALFYTGTAVPFSALMLGAVCLVGLFQFFAHQAQN</sequence>
<evidence type="ECO:0000256" key="3">
    <source>
        <dbReference type="ARBA" id="ARBA00022448"/>
    </source>
</evidence>
<keyword evidence="3 8" id="KW-0813">Transport</keyword>
<keyword evidence="5 8" id="KW-0812">Transmembrane</keyword>
<dbReference type="Proteomes" id="UP000095230">
    <property type="component" value="Unassembled WGS sequence"/>
</dbReference>
<dbReference type="InterPro" id="IPR011701">
    <property type="entry name" value="MFS"/>
</dbReference>
<dbReference type="GO" id="GO:0005886">
    <property type="term" value="C:plasma membrane"/>
    <property type="evidence" value="ECO:0007669"/>
    <property type="project" value="UniProtKB-SubCell"/>
</dbReference>
<name>A0A1E5IZE3_SHECO</name>
<evidence type="ECO:0000313" key="13">
    <source>
        <dbReference type="Proteomes" id="UP000773469"/>
    </source>
</evidence>
<feature type="transmembrane region" description="Helical" evidence="8">
    <location>
        <begin position="316"/>
        <end position="340"/>
    </location>
</feature>
<dbReference type="GO" id="GO:0015385">
    <property type="term" value="F:sodium:proton antiporter activity"/>
    <property type="evidence" value="ECO:0007669"/>
    <property type="project" value="TreeGrafter"/>
</dbReference>
<keyword evidence="6 8" id="KW-1133">Transmembrane helix</keyword>
<feature type="domain" description="Major facilitator superfamily (MFS) profile" evidence="9">
    <location>
        <begin position="19"/>
        <end position="403"/>
    </location>
</feature>
<keyword evidence="7 8" id="KW-0472">Membrane</keyword>
<feature type="transmembrane region" description="Helical" evidence="8">
    <location>
        <begin position="289"/>
        <end position="310"/>
    </location>
</feature>
<evidence type="ECO:0000256" key="8">
    <source>
        <dbReference type="RuleBase" id="RU365088"/>
    </source>
</evidence>
<proteinExistence type="inferred from homology"/>
<dbReference type="AlphaFoldDB" id="A0A1E5IZE3"/>
<comment type="subcellular location">
    <subcellularLocation>
        <location evidence="8">Cell inner membrane</location>
        <topology evidence="8">Multi-pass membrane protein</topology>
    </subcellularLocation>
    <subcellularLocation>
        <location evidence="1">Cell membrane</location>
        <topology evidence="1">Multi-pass membrane protein</topology>
    </subcellularLocation>
</comment>
<dbReference type="PROSITE" id="PS50850">
    <property type="entry name" value="MFS"/>
    <property type="match status" value="1"/>
</dbReference>
<feature type="transmembrane region" description="Helical" evidence="8">
    <location>
        <begin position="258"/>
        <end position="277"/>
    </location>
</feature>
<dbReference type="NCBIfam" id="TIGR00710">
    <property type="entry name" value="efflux_Bcr_CflA"/>
    <property type="match status" value="1"/>
</dbReference>
<dbReference type="RefSeq" id="WP_037429136.1">
    <property type="nucleotide sequence ID" value="NZ_BPEU01000015.1"/>
</dbReference>
<evidence type="ECO:0000259" key="9">
    <source>
        <dbReference type="PROSITE" id="PS50850"/>
    </source>
</evidence>
<dbReference type="InterPro" id="IPR004812">
    <property type="entry name" value="Efflux_drug-R_Bcr/CmlA"/>
</dbReference>
<evidence type="ECO:0000256" key="2">
    <source>
        <dbReference type="ARBA" id="ARBA00006236"/>
    </source>
</evidence>
<feature type="transmembrane region" description="Helical" evidence="8">
    <location>
        <begin position="87"/>
        <end position="105"/>
    </location>
</feature>
<comment type="caution">
    <text evidence="11">The sequence shown here is derived from an EMBL/GenBank/DDBJ whole genome shotgun (WGS) entry which is preliminary data.</text>
</comment>
<reference evidence="11 12" key="1">
    <citation type="submission" date="2016-07" db="EMBL/GenBank/DDBJ databases">
        <title>Whole-genome of two Shewanella species isolated from a digestive organ of sea cucumber Apostichopus japonicus Selenka 1867.</title>
        <authorList>
            <person name="Hong H.-H."/>
            <person name="Choi H."/>
            <person name="Cheon S."/>
            <person name="Oh J.-S."/>
            <person name="Lee H.-G."/>
            <person name="Park C."/>
        </authorList>
    </citation>
    <scope>NUCLEOTIDE SEQUENCE [LARGE SCALE GENOMIC DNA]</scope>
    <source>
        <strain evidence="11 12">CSB03KR</strain>
    </source>
</reference>
<dbReference type="EMBL" id="BPEU01000015">
    <property type="protein sequence ID" value="GIU41492.1"/>
    <property type="molecule type" value="Genomic_DNA"/>
</dbReference>
<evidence type="ECO:0000313" key="11">
    <source>
        <dbReference type="EMBL" id="OEG75895.1"/>
    </source>
</evidence>
<feature type="transmembrane region" description="Helical" evidence="8">
    <location>
        <begin position="213"/>
        <end position="238"/>
    </location>
</feature>
<comment type="similarity">
    <text evidence="2 8">Belongs to the major facilitator superfamily. Bcr/CmlA family.</text>
</comment>
<dbReference type="STRING" id="23.BEL05_16910"/>
<evidence type="ECO:0000256" key="5">
    <source>
        <dbReference type="ARBA" id="ARBA00022692"/>
    </source>
</evidence>
<dbReference type="SUPFAM" id="SSF103473">
    <property type="entry name" value="MFS general substrate transporter"/>
    <property type="match status" value="1"/>
</dbReference>
<feature type="transmembrane region" description="Helical" evidence="8">
    <location>
        <begin position="56"/>
        <end position="75"/>
    </location>
</feature>
<gene>
    <name evidence="11" type="ORF">BEL05_16910</name>
    <name evidence="10" type="ORF">TUM3794_22610</name>
</gene>
<dbReference type="CDD" id="cd17320">
    <property type="entry name" value="MFS_MdfA_MDR_like"/>
    <property type="match status" value="1"/>
</dbReference>
<evidence type="ECO:0000256" key="4">
    <source>
        <dbReference type="ARBA" id="ARBA00022475"/>
    </source>
</evidence>
<dbReference type="Gene3D" id="1.20.1720.10">
    <property type="entry name" value="Multidrug resistance protein D"/>
    <property type="match status" value="1"/>
</dbReference>
<evidence type="ECO:0000256" key="7">
    <source>
        <dbReference type="ARBA" id="ARBA00023136"/>
    </source>
</evidence>
<dbReference type="InterPro" id="IPR036259">
    <property type="entry name" value="MFS_trans_sf"/>
</dbReference>
<organism evidence="11 12">
    <name type="scientific">Shewanella colwelliana</name>
    <name type="common">Alteromonas colwelliana</name>
    <dbReference type="NCBI Taxonomy" id="23"/>
    <lineage>
        <taxon>Bacteria</taxon>
        <taxon>Pseudomonadati</taxon>
        <taxon>Pseudomonadota</taxon>
        <taxon>Gammaproteobacteria</taxon>
        <taxon>Alteromonadales</taxon>
        <taxon>Shewanellaceae</taxon>
        <taxon>Shewanella</taxon>
    </lineage>
</organism>
<feature type="transmembrane region" description="Helical" evidence="8">
    <location>
        <begin position="172"/>
        <end position="192"/>
    </location>
</feature>
<keyword evidence="13" id="KW-1185">Reference proteome</keyword>
<dbReference type="EMBL" id="MCBT01000001">
    <property type="protein sequence ID" value="OEG75895.1"/>
    <property type="molecule type" value="Genomic_DNA"/>
</dbReference>
<evidence type="ECO:0000313" key="10">
    <source>
        <dbReference type="EMBL" id="GIU41492.1"/>
    </source>
</evidence>
<dbReference type="PANTHER" id="PTHR23502">
    <property type="entry name" value="MAJOR FACILITATOR SUPERFAMILY"/>
    <property type="match status" value="1"/>
</dbReference>
<feature type="transmembrane region" description="Helical" evidence="8">
    <location>
        <begin position="380"/>
        <end position="398"/>
    </location>
</feature>
<protein>
    <recommendedName>
        <fullName evidence="8">Bcr/CflA family efflux transporter</fullName>
    </recommendedName>
</protein>
<feature type="transmembrane region" description="Helical" evidence="8">
    <location>
        <begin position="145"/>
        <end position="166"/>
    </location>
</feature>
<dbReference type="InterPro" id="IPR020846">
    <property type="entry name" value="MFS_dom"/>
</dbReference>
<reference evidence="10 13" key="2">
    <citation type="submission" date="2021-05" db="EMBL/GenBank/DDBJ databases">
        <title>Molecular characterization for Shewanella algae harboring chromosomal blaOXA-55-like strains isolated from clinical and environment sample.</title>
        <authorList>
            <person name="Ohama Y."/>
            <person name="Aoki K."/>
            <person name="Harada S."/>
            <person name="Moriya K."/>
            <person name="Ishii Y."/>
            <person name="Tateda K."/>
        </authorList>
    </citation>
    <scope>NUCLEOTIDE SEQUENCE [LARGE SCALE GENOMIC DNA]</scope>
    <source>
        <strain evidence="10 13">MBTL60-118</strain>
    </source>
</reference>